<dbReference type="InterPro" id="IPR017574">
    <property type="entry name" value="CRISPR-assoc_prot_Cas7/Csc2"/>
</dbReference>
<dbReference type="AlphaFoldDB" id="A0A1Y0INW7"/>
<accession>A0A1Y0INW7</accession>
<protein>
    <submittedName>
        <fullName evidence="1">Type I-D CRISPR-associated protein Cas7/Csc2</fullName>
    </submittedName>
</protein>
<sequence length="312" mass="35075">MKIPNAFELLKNYFVEQPKAITGLKTIQIYLYREVLDYTVLRTEEDREINTIVTPAMIGLGEVKTRVAFLGSKQKAVESRQLERLLRTSAEDAGYKIEECYLKDHLCLECPRCGLFGGTNASSSKKTKSNIKHRIAYSTAFSLDSVDDLREAITFNGISDQSQTTGQTLGERVAVKPGTFFPSIVTLTGVTWLEVVLVLKTLLSSHKYGAESRIGGDIRNHVVGIAAGWEEVMTPLEFTLEMQAADEMNEGYVERIIQRYAEGAGNPEKIRVLNSEELSQVLETARKQPLDREFLTAAFDHIKQMRKEQESK</sequence>
<dbReference type="RefSeq" id="WP_087456906.1">
    <property type="nucleotide sequence ID" value="NZ_CP021434.1"/>
</dbReference>
<dbReference type="EMBL" id="CP021434">
    <property type="protein sequence ID" value="ARU61526.1"/>
    <property type="molecule type" value="Genomic_DNA"/>
</dbReference>
<evidence type="ECO:0000313" key="2">
    <source>
        <dbReference type="Proteomes" id="UP000195437"/>
    </source>
</evidence>
<dbReference type="NCBIfam" id="TIGR03157">
    <property type="entry name" value="cas_Csc2"/>
    <property type="match status" value="1"/>
</dbReference>
<organism evidence="1 2">
    <name type="scientific">Tumebacillus avium</name>
    <dbReference type="NCBI Taxonomy" id="1903704"/>
    <lineage>
        <taxon>Bacteria</taxon>
        <taxon>Bacillati</taxon>
        <taxon>Bacillota</taxon>
        <taxon>Bacilli</taxon>
        <taxon>Bacillales</taxon>
        <taxon>Alicyclobacillaceae</taxon>
        <taxon>Tumebacillus</taxon>
    </lineage>
</organism>
<name>A0A1Y0INW7_9BACL</name>
<reference evidence="2" key="1">
    <citation type="submission" date="2017-05" db="EMBL/GenBank/DDBJ databases">
        <authorList>
            <person name="Sung H."/>
        </authorList>
    </citation>
    <scope>NUCLEOTIDE SEQUENCE [LARGE SCALE GENOMIC DNA]</scope>
    <source>
        <strain evidence="2">AR23208</strain>
    </source>
</reference>
<keyword evidence="2" id="KW-1185">Reference proteome</keyword>
<dbReference type="Proteomes" id="UP000195437">
    <property type="component" value="Chromosome"/>
</dbReference>
<proteinExistence type="predicted"/>
<dbReference type="OrthoDB" id="9779926at2"/>
<evidence type="ECO:0000313" key="1">
    <source>
        <dbReference type="EMBL" id="ARU61526.1"/>
    </source>
</evidence>
<gene>
    <name evidence="1" type="ORF">CBW65_11280</name>
</gene>
<dbReference type="KEGG" id="tum:CBW65_11280"/>
<dbReference type="Pfam" id="PF18320">
    <property type="entry name" value="Csc2"/>
    <property type="match status" value="1"/>
</dbReference>